<accession>A0ABT9NV76</accession>
<proteinExistence type="predicted"/>
<evidence type="ECO:0000313" key="1">
    <source>
        <dbReference type="EMBL" id="MDP9824333.1"/>
    </source>
</evidence>
<comment type="caution">
    <text evidence="1">The sequence shown here is derived from an EMBL/GenBank/DDBJ whole genome shotgun (WGS) entry which is preliminary data.</text>
</comment>
<gene>
    <name evidence="1" type="ORF">J2S57_000082</name>
</gene>
<protein>
    <recommendedName>
        <fullName evidence="3">AbiEi antitoxin C-terminal domain-containing protein</fullName>
    </recommendedName>
</protein>
<reference evidence="1 2" key="1">
    <citation type="submission" date="2023-07" db="EMBL/GenBank/DDBJ databases">
        <title>Sequencing the genomes of 1000 actinobacteria strains.</title>
        <authorList>
            <person name="Klenk H.-P."/>
        </authorList>
    </citation>
    <scope>NUCLEOTIDE SEQUENCE [LARGE SCALE GENOMIC DNA]</scope>
    <source>
        <strain evidence="1 2">DSM 44388</strain>
    </source>
</reference>
<organism evidence="1 2">
    <name type="scientific">Kineosporia succinea</name>
    <dbReference type="NCBI Taxonomy" id="84632"/>
    <lineage>
        <taxon>Bacteria</taxon>
        <taxon>Bacillati</taxon>
        <taxon>Actinomycetota</taxon>
        <taxon>Actinomycetes</taxon>
        <taxon>Kineosporiales</taxon>
        <taxon>Kineosporiaceae</taxon>
        <taxon>Kineosporia</taxon>
    </lineage>
</organism>
<evidence type="ECO:0000313" key="2">
    <source>
        <dbReference type="Proteomes" id="UP001235712"/>
    </source>
</evidence>
<evidence type="ECO:0008006" key="3">
    <source>
        <dbReference type="Google" id="ProtNLM"/>
    </source>
</evidence>
<sequence>MTTTDDASLLILARGLERAELLRDGLAREILPGVLVAADVAVTPAVRARAVRMKLGDREIDAGRGRSLGFGTAAWLHTGLCPRSCAAAGAPTPPLPERLDLIIGRNRRSPRIPGVRARQVDVPPEHLHTVEGVPVTRPHRTAADVARDLPRAEALPQLRLLQEFYDVHPPQVLDLLGQMPYARGAAQARAVIGAWGEMA</sequence>
<dbReference type="EMBL" id="JAUSQZ010000001">
    <property type="protein sequence ID" value="MDP9824333.1"/>
    <property type="molecule type" value="Genomic_DNA"/>
</dbReference>
<keyword evidence="2" id="KW-1185">Reference proteome</keyword>
<dbReference type="Proteomes" id="UP001235712">
    <property type="component" value="Unassembled WGS sequence"/>
</dbReference>
<dbReference type="RefSeq" id="WP_307236684.1">
    <property type="nucleotide sequence ID" value="NZ_JAUSQZ010000001.1"/>
</dbReference>
<name>A0ABT9NV76_9ACTN</name>